<evidence type="ECO:0000313" key="3">
    <source>
        <dbReference type="EMBL" id="KUN76155.1"/>
    </source>
</evidence>
<feature type="region of interest" description="Disordered" evidence="1">
    <location>
        <begin position="714"/>
        <end position="737"/>
    </location>
</feature>
<dbReference type="InterPro" id="IPR024983">
    <property type="entry name" value="CHAT_dom"/>
</dbReference>
<protein>
    <recommendedName>
        <fullName evidence="2">CHAT domain-containing protein</fullName>
    </recommendedName>
</protein>
<gene>
    <name evidence="3" type="ORF">AQJ64_39160</name>
</gene>
<comment type="caution">
    <text evidence="3">The sequence shown here is derived from an EMBL/GenBank/DDBJ whole genome shotgun (WGS) entry which is preliminary data.</text>
</comment>
<sequence length="1195" mass="125382">MTVGGTQGNTGADEDAGPVSDRRELFDRATALSRQWAAADEATRERASVSSPGLPGLPDAGATDRTLGELARAERDAGEGDRRDLRRARGTLLAVRCLAGGAVDPEGERGEALVLLREARGAVPVTEREVRARESVVRLLIRLLMPRLPELEGRGERDFTEMMKVGAAYLTPGGPGSLEDFAEVAVLLEELAETADPADRPDLERWIASLRMLSGMTNDRASLLDVAAQANALGTMPPHLGLAMNAVAELLRAMPDTPADAAQEAGQGPAGTAVSSPPSPEELARLTQEWLPAMEMMSPGLLKPEEFERAARALPLDTWQEQMTAGLVRMAQAMREGRAERLVEAGEPLLEASRSQDVPAGLSPILLAGLLSSASMQGGNLLDAATAHRLLTEAYGRGGTEGDVLPGPAGKELSTTGRALLLHQRIAAAADDDLDELDDIAEILLDLRQDLADDDSMASLVLFNLGTLQLRRAMAIGTAGGAVGPPLRRALMYLREAQEHPAMPMALRGIMPSMGAVTSALEQYVDPSARAVLEEVERARAALGGPQVVADQDIRARLGIALALNVQHERHGDRAALDTALGELETARAEIDENTGCSTAQEVYKELAALYRRRAAPGDTARALEATERQLEKVAEDVLLQIGAEHGLAAARAAADRGVAAAGWAAETGDAATALRVLEAGRALVLRAVAASTGVPEQLETYGEHALAAQWRAAARAGDGADSPRTPADTPDTPDTLIPSTLRRRALAALRARTAGSEAQAGPGWQEVADAARRGGVDAVVHLLVGQGDGPGWALVVRPGAAPLPVELGGLGRARRGPLERYLDAARDRSVFTAPGVPYGEPGRAEALAEWEAALEGLCDWAGPAVMGPVLDVVRPGRPARPDDPVRLVLLPAGNLGSVPWHAARIAAGEKGARPVYALDLAVLSHAASGAEFLRSVVRARLPVAGAPVLVADPRASLPYAEHEVDALRESFYPHARCYGYFVRNGWDRDGTPEELLPLLPGGTAGQPATLVELSVHGRVGDRPTVSRLLLHPSRPSAGDGDDPGALTVRQLLGAPSADGRAAAGPLVVLSACETDLSARDHDEALTLTTAFTARGAADVIGSKWGLDDASSAVLMYVVHHHLAQGADPAQALRLTQQWALDPARTPVPGLPGPLAARIRGGAALPVAAWAPFIHQGNPAPATTGPTRREHIGHE</sequence>
<name>A0A117R800_9ACTN</name>
<accession>A0A117R800</accession>
<proteinExistence type="predicted"/>
<dbReference type="Proteomes" id="UP000052982">
    <property type="component" value="Unassembled WGS sequence"/>
</dbReference>
<reference evidence="3 4" key="1">
    <citation type="submission" date="2015-10" db="EMBL/GenBank/DDBJ databases">
        <title>Draft genome sequence of Streptomyces griseoruber DSM 40281, type strain for the species Streptomyces griseoruber.</title>
        <authorList>
            <person name="Ruckert C."/>
            <person name="Winkler A."/>
            <person name="Kalinowski J."/>
            <person name="Kampfer P."/>
            <person name="Glaeser S."/>
        </authorList>
    </citation>
    <scope>NUCLEOTIDE SEQUENCE [LARGE SCALE GENOMIC DNA]</scope>
    <source>
        <strain evidence="3 4">DSM 40281</strain>
    </source>
</reference>
<dbReference type="EMBL" id="LMWW01000068">
    <property type="protein sequence ID" value="KUN76155.1"/>
    <property type="molecule type" value="Genomic_DNA"/>
</dbReference>
<dbReference type="Pfam" id="PF12770">
    <property type="entry name" value="CHAT"/>
    <property type="match status" value="1"/>
</dbReference>
<evidence type="ECO:0000256" key="1">
    <source>
        <dbReference type="SAM" id="MobiDB-lite"/>
    </source>
</evidence>
<evidence type="ECO:0000259" key="2">
    <source>
        <dbReference type="Pfam" id="PF12770"/>
    </source>
</evidence>
<organism evidence="3 4">
    <name type="scientific">Streptomyces griseoruber</name>
    <dbReference type="NCBI Taxonomy" id="1943"/>
    <lineage>
        <taxon>Bacteria</taxon>
        <taxon>Bacillati</taxon>
        <taxon>Actinomycetota</taxon>
        <taxon>Actinomycetes</taxon>
        <taxon>Kitasatosporales</taxon>
        <taxon>Streptomycetaceae</taxon>
        <taxon>Streptomyces</taxon>
    </lineage>
</organism>
<feature type="region of interest" description="Disordered" evidence="1">
    <location>
        <begin position="1175"/>
        <end position="1195"/>
    </location>
</feature>
<evidence type="ECO:0000313" key="4">
    <source>
        <dbReference type="Proteomes" id="UP000052982"/>
    </source>
</evidence>
<dbReference type="AlphaFoldDB" id="A0A117R800"/>
<feature type="region of interest" description="Disordered" evidence="1">
    <location>
        <begin position="1"/>
        <end position="65"/>
    </location>
</feature>
<keyword evidence="4" id="KW-1185">Reference proteome</keyword>
<feature type="domain" description="CHAT" evidence="2">
    <location>
        <begin position="881"/>
        <end position="1178"/>
    </location>
</feature>
<feature type="region of interest" description="Disordered" evidence="1">
    <location>
        <begin position="258"/>
        <end position="282"/>
    </location>
</feature>
<dbReference type="STRING" id="1943.AQJ64_39160"/>